<dbReference type="EMBL" id="UINC01039214">
    <property type="protein sequence ID" value="SVB37367.1"/>
    <property type="molecule type" value="Genomic_DNA"/>
</dbReference>
<name>A0A382DIC9_9ZZZZ</name>
<evidence type="ECO:0000313" key="1">
    <source>
        <dbReference type="EMBL" id="SVB37367.1"/>
    </source>
</evidence>
<sequence length="168" mass="17118">MQAIYAGPMTSNTSPRATLAPACDLIFLITPSTGAAKVFSIFIASSTTTVSPALTNWASATVYRTIKPGIGAVNTASPSTMGIVAGTTDGEAVGAEGFGKGGIAVEVVPVATSTRNDRPSTSIWKLLSPGGGDWASIFSSLDVTVTIKGNPFTTTLNVRLSPLLLVVI</sequence>
<dbReference type="AlphaFoldDB" id="A0A382DIC9"/>
<protein>
    <submittedName>
        <fullName evidence="1">Uncharacterized protein</fullName>
    </submittedName>
</protein>
<accession>A0A382DIC9</accession>
<proteinExistence type="predicted"/>
<reference evidence="1" key="1">
    <citation type="submission" date="2018-05" db="EMBL/GenBank/DDBJ databases">
        <authorList>
            <person name="Lanie J.A."/>
            <person name="Ng W.-L."/>
            <person name="Kazmierczak K.M."/>
            <person name="Andrzejewski T.M."/>
            <person name="Davidsen T.M."/>
            <person name="Wayne K.J."/>
            <person name="Tettelin H."/>
            <person name="Glass J.I."/>
            <person name="Rusch D."/>
            <person name="Podicherti R."/>
            <person name="Tsui H.-C.T."/>
            <person name="Winkler M.E."/>
        </authorList>
    </citation>
    <scope>NUCLEOTIDE SEQUENCE</scope>
</reference>
<organism evidence="1">
    <name type="scientific">marine metagenome</name>
    <dbReference type="NCBI Taxonomy" id="408172"/>
    <lineage>
        <taxon>unclassified sequences</taxon>
        <taxon>metagenomes</taxon>
        <taxon>ecological metagenomes</taxon>
    </lineage>
</organism>
<gene>
    <name evidence="1" type="ORF">METZ01_LOCUS190221</name>
</gene>